<keyword evidence="12" id="KW-0966">Cell projection</keyword>
<evidence type="ECO:0000313" key="12">
    <source>
        <dbReference type="EMBL" id="QEG23389.1"/>
    </source>
</evidence>
<evidence type="ECO:0000256" key="1">
    <source>
        <dbReference type="ARBA" id="ARBA00004117"/>
    </source>
</evidence>
<dbReference type="PANTHER" id="PTHR30034:SF6">
    <property type="entry name" value="YOP PROTEINS TRANSLOCATION PROTEIN Q"/>
    <property type="match status" value="1"/>
</dbReference>
<comment type="similarity">
    <text evidence="3">Belongs to the FliM family.</text>
</comment>
<dbReference type="AlphaFoldDB" id="A0A5B9PCZ3"/>
<keyword evidence="13" id="KW-1185">Reference proteome</keyword>
<keyword evidence="9" id="KW-0975">Bacterial flagellum</keyword>
<dbReference type="KEGG" id="mff:MFFC18_32870"/>
<dbReference type="RefSeq" id="WP_075082119.1">
    <property type="nucleotide sequence ID" value="NZ_CP042912.1"/>
</dbReference>
<evidence type="ECO:0000256" key="9">
    <source>
        <dbReference type="ARBA" id="ARBA00023143"/>
    </source>
</evidence>
<comment type="subcellular location">
    <subcellularLocation>
        <location evidence="1">Bacterial flagellum basal body</location>
    </subcellularLocation>
    <subcellularLocation>
        <location evidence="2">Cell membrane</location>
        <topology evidence="2">Peripheral membrane protein</topology>
    </subcellularLocation>
</comment>
<dbReference type="GO" id="GO:0050918">
    <property type="term" value="P:positive chemotaxis"/>
    <property type="evidence" value="ECO:0007669"/>
    <property type="project" value="TreeGrafter"/>
</dbReference>
<evidence type="ECO:0000256" key="8">
    <source>
        <dbReference type="ARBA" id="ARBA00023136"/>
    </source>
</evidence>
<dbReference type="InterPro" id="IPR028976">
    <property type="entry name" value="CheC-like_sf"/>
</dbReference>
<name>A0A5B9PCZ3_9BACT</name>
<keyword evidence="12" id="KW-0282">Flagellum</keyword>
<evidence type="ECO:0000256" key="10">
    <source>
        <dbReference type="ARBA" id="ARBA00025044"/>
    </source>
</evidence>
<protein>
    <recommendedName>
        <fullName evidence="4">Flagellar motor switch protein FliM</fullName>
    </recommendedName>
</protein>
<gene>
    <name evidence="12" type="primary">fliM</name>
    <name evidence="12" type="ORF">MFFC18_32870</name>
</gene>
<dbReference type="Gene3D" id="2.30.330.10">
    <property type="entry name" value="SpoA-like"/>
    <property type="match status" value="1"/>
</dbReference>
<dbReference type="EMBL" id="CP042912">
    <property type="protein sequence ID" value="QEG23389.1"/>
    <property type="molecule type" value="Genomic_DNA"/>
</dbReference>
<dbReference type="PANTHER" id="PTHR30034">
    <property type="entry name" value="FLAGELLAR MOTOR SWITCH PROTEIN FLIM"/>
    <property type="match status" value="1"/>
</dbReference>
<comment type="function">
    <text evidence="10">FliM is one of three proteins (FliG, FliN, FliM) that forms the rotor-mounted switch complex (C ring), located at the base of the basal body. This complex interacts with the CheY and CheZ chemotaxis proteins, in addition to contacting components of the motor that determine the direction of flagellar rotation.</text>
</comment>
<dbReference type="InterPro" id="IPR001543">
    <property type="entry name" value="FliN-like_C"/>
</dbReference>
<reference evidence="12 13" key="1">
    <citation type="submission" date="2019-08" db="EMBL/GenBank/DDBJ databases">
        <title>Deep-cultivation of Planctomycetes and their phenomic and genomic characterization uncovers novel biology.</title>
        <authorList>
            <person name="Wiegand S."/>
            <person name="Jogler M."/>
            <person name="Boedeker C."/>
            <person name="Pinto D."/>
            <person name="Vollmers J."/>
            <person name="Rivas-Marin E."/>
            <person name="Kohn T."/>
            <person name="Peeters S.H."/>
            <person name="Heuer A."/>
            <person name="Rast P."/>
            <person name="Oberbeckmann S."/>
            <person name="Bunk B."/>
            <person name="Jeske O."/>
            <person name="Meyerdierks A."/>
            <person name="Storesund J.E."/>
            <person name="Kallscheuer N."/>
            <person name="Luecker S."/>
            <person name="Lage O.M."/>
            <person name="Pohl T."/>
            <person name="Merkel B.J."/>
            <person name="Hornburger P."/>
            <person name="Mueller R.-W."/>
            <person name="Bruemmer F."/>
            <person name="Labrenz M."/>
            <person name="Spormann A.M."/>
            <person name="Op den Camp H."/>
            <person name="Overmann J."/>
            <person name="Amann R."/>
            <person name="Jetten M.S.M."/>
            <person name="Mascher T."/>
            <person name="Medema M.H."/>
            <person name="Devos D.P."/>
            <person name="Kaster A.-K."/>
            <person name="Ovreas L."/>
            <person name="Rohde M."/>
            <person name="Galperin M.Y."/>
            <person name="Jogler C."/>
        </authorList>
    </citation>
    <scope>NUCLEOTIDE SEQUENCE [LARGE SCALE GENOMIC DNA]</scope>
    <source>
        <strain evidence="12 13">FC18</strain>
    </source>
</reference>
<keyword evidence="7" id="KW-0283">Flagellar rotation</keyword>
<dbReference type="Proteomes" id="UP000322214">
    <property type="component" value="Chromosome"/>
</dbReference>
<evidence type="ECO:0000256" key="7">
    <source>
        <dbReference type="ARBA" id="ARBA00022779"/>
    </source>
</evidence>
<dbReference type="InterPro" id="IPR036429">
    <property type="entry name" value="SpoA-like_sf"/>
</dbReference>
<keyword evidence="5" id="KW-1003">Cell membrane</keyword>
<evidence type="ECO:0000256" key="6">
    <source>
        <dbReference type="ARBA" id="ARBA00022500"/>
    </source>
</evidence>
<proteinExistence type="inferred from homology"/>
<accession>A0A5B9PCZ3</accession>
<dbReference type="GO" id="GO:0009425">
    <property type="term" value="C:bacterial-type flagellum basal body"/>
    <property type="evidence" value="ECO:0007669"/>
    <property type="project" value="UniProtKB-SubCell"/>
</dbReference>
<evidence type="ECO:0000259" key="11">
    <source>
        <dbReference type="Pfam" id="PF01052"/>
    </source>
</evidence>
<keyword evidence="6" id="KW-0145">Chemotaxis</keyword>
<evidence type="ECO:0000256" key="5">
    <source>
        <dbReference type="ARBA" id="ARBA00022475"/>
    </source>
</evidence>
<evidence type="ECO:0000256" key="4">
    <source>
        <dbReference type="ARBA" id="ARBA00021898"/>
    </source>
</evidence>
<dbReference type="SUPFAM" id="SSF101801">
    <property type="entry name" value="Surface presentation of antigens (SPOA)"/>
    <property type="match status" value="1"/>
</dbReference>
<evidence type="ECO:0000256" key="3">
    <source>
        <dbReference type="ARBA" id="ARBA00011049"/>
    </source>
</evidence>
<dbReference type="Pfam" id="PF01052">
    <property type="entry name" value="FliMN_C"/>
    <property type="match status" value="1"/>
</dbReference>
<dbReference type="STRING" id="980251.GCA_001642875_02787"/>
<organism evidence="12 13">
    <name type="scientific">Mariniblastus fucicola</name>
    <dbReference type="NCBI Taxonomy" id="980251"/>
    <lineage>
        <taxon>Bacteria</taxon>
        <taxon>Pseudomonadati</taxon>
        <taxon>Planctomycetota</taxon>
        <taxon>Planctomycetia</taxon>
        <taxon>Pirellulales</taxon>
        <taxon>Pirellulaceae</taxon>
        <taxon>Mariniblastus</taxon>
    </lineage>
</organism>
<sequence length="291" mass="31922">MSDPQYTVYDFRQAESTDESANAFRLWIAKASQAFSDHWVGIAGSEGSLYANNIRTQSLESAVENTAASDFCCTFNITDENTQSIWYISEHDAHQIVAELLHAPEGAEIAERPLTDIESVVAKTFFETLAKSVRQGWLGTLALNCDIEAISTNPKRVRLCRGKDLVITGSLHMQLARGETTVHWISKKQEMSELLEQVVDRRASTGTSNDPRATVERLPIEIVGLLGQASIPMRRLASITVGDIVQLDQRIDQPIVASVAGRPFFECWPGKIGKTVGLEISKCIGPNGSAS</sequence>
<evidence type="ECO:0000256" key="2">
    <source>
        <dbReference type="ARBA" id="ARBA00004202"/>
    </source>
</evidence>
<keyword evidence="8" id="KW-0472">Membrane</keyword>
<dbReference type="Gene3D" id="3.40.1550.10">
    <property type="entry name" value="CheC-like"/>
    <property type="match status" value="1"/>
</dbReference>
<dbReference type="GO" id="GO:0005886">
    <property type="term" value="C:plasma membrane"/>
    <property type="evidence" value="ECO:0007669"/>
    <property type="project" value="UniProtKB-SubCell"/>
</dbReference>
<keyword evidence="12" id="KW-0969">Cilium</keyword>
<feature type="domain" description="Flagellar motor switch protein FliN-like C-terminal" evidence="11">
    <location>
        <begin position="215"/>
        <end position="284"/>
    </location>
</feature>
<dbReference type="GO" id="GO:0071978">
    <property type="term" value="P:bacterial-type flagellum-dependent swarming motility"/>
    <property type="evidence" value="ECO:0007669"/>
    <property type="project" value="TreeGrafter"/>
</dbReference>
<dbReference type="OrthoDB" id="9806941at2"/>
<evidence type="ECO:0000313" key="13">
    <source>
        <dbReference type="Proteomes" id="UP000322214"/>
    </source>
</evidence>